<organism evidence="1 2">
    <name type="scientific">Noviherbaspirillum album</name>
    <dbReference type="NCBI Taxonomy" id="3080276"/>
    <lineage>
        <taxon>Bacteria</taxon>
        <taxon>Pseudomonadati</taxon>
        <taxon>Pseudomonadota</taxon>
        <taxon>Betaproteobacteria</taxon>
        <taxon>Burkholderiales</taxon>
        <taxon>Oxalobacteraceae</taxon>
        <taxon>Noviherbaspirillum</taxon>
    </lineage>
</organism>
<evidence type="ECO:0000313" key="2">
    <source>
        <dbReference type="Proteomes" id="UP001352263"/>
    </source>
</evidence>
<proteinExistence type="predicted"/>
<keyword evidence="2" id="KW-1185">Reference proteome</keyword>
<dbReference type="Proteomes" id="UP001352263">
    <property type="component" value="Unassembled WGS sequence"/>
</dbReference>
<reference evidence="1 2" key="1">
    <citation type="submission" date="2023-10" db="EMBL/GenBank/DDBJ databases">
        <title>Noviherbaspirillum sp. CPCC 100848 genome assembly.</title>
        <authorList>
            <person name="Li X.Y."/>
            <person name="Fang X.M."/>
        </authorList>
    </citation>
    <scope>NUCLEOTIDE SEQUENCE [LARGE SCALE GENOMIC DNA]</scope>
    <source>
        <strain evidence="1 2">CPCC 100848</strain>
    </source>
</reference>
<accession>A0ABU6JFM6</accession>
<comment type="caution">
    <text evidence="1">The sequence shown here is derived from an EMBL/GenBank/DDBJ whole genome shotgun (WGS) entry which is preliminary data.</text>
</comment>
<dbReference type="EMBL" id="JAWIIV010000030">
    <property type="protein sequence ID" value="MEC4722468.1"/>
    <property type="molecule type" value="Genomic_DNA"/>
</dbReference>
<evidence type="ECO:0000313" key="1">
    <source>
        <dbReference type="EMBL" id="MEC4722468.1"/>
    </source>
</evidence>
<name>A0ABU6JFM6_9BURK</name>
<gene>
    <name evidence="1" type="ORF">RY831_25210</name>
</gene>
<protein>
    <submittedName>
        <fullName evidence="1">Uncharacterized protein</fullName>
    </submittedName>
</protein>
<sequence>MTVRMILDNIAGVYGVDRLRMLNRKEKDFIEDAAKGPIEKFKWLFRQCGNNMNFIADKVTKP</sequence>